<dbReference type="SUPFAM" id="SSF50998">
    <property type="entry name" value="Quinoprotein alcohol dehydrogenase-like"/>
    <property type="match status" value="1"/>
</dbReference>
<dbReference type="Pfam" id="PF13360">
    <property type="entry name" value="PQQ_2"/>
    <property type="match status" value="1"/>
</dbReference>
<feature type="signal peptide" evidence="1">
    <location>
        <begin position="1"/>
        <end position="20"/>
    </location>
</feature>
<keyword evidence="1" id="KW-0732">Signal</keyword>
<reference evidence="3 4" key="1">
    <citation type="submission" date="2019-12" db="EMBL/GenBank/DDBJ databases">
        <authorList>
            <person name="Zhao J."/>
        </authorList>
    </citation>
    <scope>NUCLEOTIDE SEQUENCE [LARGE SCALE GENOMIC DNA]</scope>
    <source>
        <strain evidence="3 4">S-15</strain>
    </source>
</reference>
<dbReference type="PANTHER" id="PTHR34512:SF30">
    <property type="entry name" value="OUTER MEMBRANE PROTEIN ASSEMBLY FACTOR BAMB"/>
    <property type="match status" value="1"/>
</dbReference>
<proteinExistence type="predicted"/>
<evidence type="ECO:0000313" key="4">
    <source>
        <dbReference type="Proteomes" id="UP000470771"/>
    </source>
</evidence>
<comment type="caution">
    <text evidence="3">The sequence shown here is derived from an EMBL/GenBank/DDBJ whole genome shotgun (WGS) entry which is preliminary data.</text>
</comment>
<feature type="chain" id="PRO_5027056892" evidence="1">
    <location>
        <begin position="21"/>
        <end position="558"/>
    </location>
</feature>
<evidence type="ECO:0000259" key="2">
    <source>
        <dbReference type="Pfam" id="PF13360"/>
    </source>
</evidence>
<dbReference type="Gene3D" id="2.130.10.10">
    <property type="entry name" value="YVTN repeat-like/Quinoprotein amine dehydrogenase"/>
    <property type="match status" value="2"/>
</dbReference>
<dbReference type="AlphaFoldDB" id="A0A6N9NFB3"/>
<name>A0A6N9NFB3_9FLAO</name>
<protein>
    <submittedName>
        <fullName evidence="3">PQQ-binding-like beta-propeller repeat protein</fullName>
    </submittedName>
</protein>
<gene>
    <name evidence="3" type="ORF">GQN54_04380</name>
</gene>
<dbReference type="PANTHER" id="PTHR34512">
    <property type="entry name" value="CELL SURFACE PROTEIN"/>
    <property type="match status" value="1"/>
</dbReference>
<dbReference type="InterPro" id="IPR002372">
    <property type="entry name" value="PQQ_rpt_dom"/>
</dbReference>
<dbReference type="InterPro" id="IPR015943">
    <property type="entry name" value="WD40/YVTN_repeat-like_dom_sf"/>
</dbReference>
<dbReference type="EMBL" id="WWNE01000005">
    <property type="protein sequence ID" value="NBG65338.1"/>
    <property type="molecule type" value="Genomic_DNA"/>
</dbReference>
<evidence type="ECO:0000256" key="1">
    <source>
        <dbReference type="SAM" id="SignalP"/>
    </source>
</evidence>
<dbReference type="RefSeq" id="WP_160632301.1">
    <property type="nucleotide sequence ID" value="NZ_WWNE01000005.1"/>
</dbReference>
<keyword evidence="4" id="KW-1185">Reference proteome</keyword>
<evidence type="ECO:0000313" key="3">
    <source>
        <dbReference type="EMBL" id="NBG65338.1"/>
    </source>
</evidence>
<dbReference type="Proteomes" id="UP000470771">
    <property type="component" value="Unassembled WGS sequence"/>
</dbReference>
<feature type="domain" description="Pyrrolo-quinoline quinone repeat" evidence="2">
    <location>
        <begin position="107"/>
        <end position="267"/>
    </location>
</feature>
<organism evidence="3 4">
    <name type="scientific">Acidiluteibacter ferrifornacis</name>
    <dbReference type="NCBI Taxonomy" id="2692424"/>
    <lineage>
        <taxon>Bacteria</taxon>
        <taxon>Pseudomonadati</taxon>
        <taxon>Bacteroidota</taxon>
        <taxon>Flavobacteriia</taxon>
        <taxon>Flavobacteriales</taxon>
        <taxon>Cryomorphaceae</taxon>
        <taxon>Acidiluteibacter</taxon>
    </lineage>
</organism>
<accession>A0A6N9NFB3</accession>
<dbReference type="InterPro" id="IPR011047">
    <property type="entry name" value="Quinoprotein_ADH-like_sf"/>
</dbReference>
<sequence length="558" mass="62683">MKKQLLIISGLVSMSIGVYAQEDMKEAWTQKYDHKTERVGTGLEGEGEVSYIATDKEITVFKTSNGDVVWTNKFKEITPNLRKIDELIPFWASDAMFLFDKKVGKDKLAVISLTSGKVLWESEKYQGLTDGAISYLPEKKGFLLSLSDGLVFVDAVTGEEKWETKQFVGAIGQYIYENGDIVVINVAPSHLMSLFKAFRNQIARIDLDNGNIKWTAKYNGIAEKKVITKERVYDLTRKGDKLFLELNGIQVFDFNTGATLWTATYDATPDVKKPKTVRYGGSVSGYVKIGVYETTAKPVRVGNDVYIVETTQKRDQKIKKYDANTGKLIWQSPEIKGAKCIPNLFVKDDKVIIQIGGVVEYQGRYMSVSKDANTGTTTWTYTDKVYYENVKPNGLQAFNTSDGTLAWDTERFKKGITNSFSEGENIYVSSGKALYSIKSADGTVNYEVDVKNGGVGNATQIRKHKDKIIVIGEKGVSAFNQVDGSYQYGNKYKRSEPVKQIDNILLMVTENNDFAAFNLDDCSYVKYNAKKDSQQELSEDGNFVWAYEKKDVTKLKTR</sequence>